<sequence>MTRNRTNRDARPTVARIVAAVASALVLGVLARELPAVVRYVKIRSM</sequence>
<dbReference type="EMBL" id="JH636049">
    <property type="protein sequence ID" value="EID53438.1"/>
    <property type="molecule type" value="Genomic_DNA"/>
</dbReference>
<accession>I0UZY5</accession>
<evidence type="ECO:0000313" key="1">
    <source>
        <dbReference type="EMBL" id="EID53438.1"/>
    </source>
</evidence>
<organism evidence="1 2">
    <name type="scientific">Saccharomonospora xinjiangensis XJ-54</name>
    <dbReference type="NCBI Taxonomy" id="882086"/>
    <lineage>
        <taxon>Bacteria</taxon>
        <taxon>Bacillati</taxon>
        <taxon>Actinomycetota</taxon>
        <taxon>Actinomycetes</taxon>
        <taxon>Pseudonocardiales</taxon>
        <taxon>Pseudonocardiaceae</taxon>
        <taxon>Saccharomonospora</taxon>
    </lineage>
</organism>
<dbReference type="HOGENOM" id="CLU_211641_0_0_11"/>
<dbReference type="Proteomes" id="UP000004691">
    <property type="component" value="Unassembled WGS sequence"/>
</dbReference>
<reference evidence="1 2" key="1">
    <citation type="submission" date="2012-01" db="EMBL/GenBank/DDBJ databases">
        <title>Improved High-Quality Draft sequence of Saccharomonospora xinjiangensis XJ-54.</title>
        <authorList>
            <consortium name="US DOE Joint Genome Institute"/>
            <person name="Lucas S."/>
            <person name="Han J."/>
            <person name="Lapidus A."/>
            <person name="Cheng J.-F."/>
            <person name="Goodwin L."/>
            <person name="Pitluck S."/>
            <person name="Peters L."/>
            <person name="Mikhailova N."/>
            <person name="Teshima H."/>
            <person name="Detter J.C."/>
            <person name="Han C."/>
            <person name="Tapia R."/>
            <person name="Land M."/>
            <person name="Hauser L."/>
            <person name="Kyrpides N."/>
            <person name="Ivanova N."/>
            <person name="Pagani I."/>
            <person name="Brambilla E.-M."/>
            <person name="Klenk H.-P."/>
            <person name="Woyke T."/>
        </authorList>
    </citation>
    <scope>NUCLEOTIDE SEQUENCE [LARGE SCALE GENOMIC DNA]</scope>
    <source>
        <strain evidence="1 2">XJ-54</strain>
    </source>
</reference>
<protein>
    <submittedName>
        <fullName evidence="1">Uncharacterized protein</fullName>
    </submittedName>
</protein>
<name>I0UZY5_9PSEU</name>
<dbReference type="RefSeq" id="WP_006237560.1">
    <property type="nucleotide sequence ID" value="NZ_JH636049.1"/>
</dbReference>
<dbReference type="STRING" id="882086.SacxiDRAFT_1179"/>
<keyword evidence="2" id="KW-1185">Reference proteome</keyword>
<evidence type="ECO:0000313" key="2">
    <source>
        <dbReference type="Proteomes" id="UP000004691"/>
    </source>
</evidence>
<dbReference type="AlphaFoldDB" id="I0UZY5"/>
<gene>
    <name evidence="1" type="ORF">SacxiDRAFT_1179</name>
</gene>
<proteinExistence type="predicted"/>